<sequence>MEIEMSERLEMALNWVRNEYNKATKKFGTFHNAHEGYAVLLEEVDELWENVKLNQFTHTGRDALMLVEAIQVGAMAIRFILDCCGDDGP</sequence>
<organism evidence="1">
    <name type="scientific">marine sediment metagenome</name>
    <dbReference type="NCBI Taxonomy" id="412755"/>
    <lineage>
        <taxon>unclassified sequences</taxon>
        <taxon>metagenomes</taxon>
        <taxon>ecological metagenomes</taxon>
    </lineage>
</organism>
<name>A0A0F9DBU7_9ZZZZ</name>
<dbReference type="AlphaFoldDB" id="A0A0F9DBU7"/>
<reference evidence="1" key="1">
    <citation type="journal article" date="2015" name="Nature">
        <title>Complex archaea that bridge the gap between prokaryotes and eukaryotes.</title>
        <authorList>
            <person name="Spang A."/>
            <person name="Saw J.H."/>
            <person name="Jorgensen S.L."/>
            <person name="Zaremba-Niedzwiedzka K."/>
            <person name="Martijn J."/>
            <person name="Lind A.E."/>
            <person name="van Eijk R."/>
            <person name="Schleper C."/>
            <person name="Guy L."/>
            <person name="Ettema T.J."/>
        </authorList>
    </citation>
    <scope>NUCLEOTIDE SEQUENCE</scope>
</reference>
<accession>A0A0F9DBU7</accession>
<dbReference type="EMBL" id="LAZR01042438">
    <property type="protein sequence ID" value="KKL09538.1"/>
    <property type="molecule type" value="Genomic_DNA"/>
</dbReference>
<proteinExistence type="predicted"/>
<gene>
    <name evidence="1" type="ORF">LCGC14_2564830</name>
</gene>
<comment type="caution">
    <text evidence="1">The sequence shown here is derived from an EMBL/GenBank/DDBJ whole genome shotgun (WGS) entry which is preliminary data.</text>
</comment>
<evidence type="ECO:0000313" key="1">
    <source>
        <dbReference type="EMBL" id="KKL09538.1"/>
    </source>
</evidence>
<evidence type="ECO:0008006" key="2">
    <source>
        <dbReference type="Google" id="ProtNLM"/>
    </source>
</evidence>
<protein>
    <recommendedName>
        <fullName evidence="2">NTP pyrophosphohydrolase MazG putative catalytic core domain-containing protein</fullName>
    </recommendedName>
</protein>